<dbReference type="Proteomes" id="UP000515159">
    <property type="component" value="Chromosome 6"/>
</dbReference>
<dbReference type="AlphaFoldDB" id="A0A6P8R093"/>
<evidence type="ECO:0000256" key="1">
    <source>
        <dbReference type="ARBA" id="ARBA00022441"/>
    </source>
</evidence>
<dbReference type="RefSeq" id="XP_033803692.1">
    <property type="nucleotide sequence ID" value="XM_033947801.1"/>
</dbReference>
<dbReference type="Pfam" id="PF07707">
    <property type="entry name" value="BACK"/>
    <property type="match status" value="1"/>
</dbReference>
<dbReference type="InterPro" id="IPR000210">
    <property type="entry name" value="BTB/POZ_dom"/>
</dbReference>
<protein>
    <submittedName>
        <fullName evidence="5">Kelch-like protein 34</fullName>
    </submittedName>
</protein>
<dbReference type="FunCoup" id="A0A6P8R093">
    <property type="interactions" value="42"/>
</dbReference>
<dbReference type="CTD" id="257240"/>
<sequence length="592" mass="67053">MMSYFLALCKSHPGAVLARYRDLRAEGLLCDVFLEVSGKEFPAHKSLLACSSDYFRAMFKDYTRESKASVVRLQAVSATGLQHVLDFIYSSWLSLSLDALEDTLEAASYLQVTEAVALCSQYIVNNLGLENCCFCANVAFKFCLPDAILATDKYLVNNIWKLLEQEVGIMELLELNFKSLLTVVASDDISKVKELSLLRLVVKWVKHEKTRLVYTSRLLEHIRFGLVPLEELRDFYSRPEVLLTGTIKNSIIQAINYHSFAFRQPLVQDKSSTLRNQKPWIMLVGGGTAHEGLVKKVLAFDVYNHKWRATAPLPVKVQNHCICAVGNFLYVLGGETPSPSHDDAKSVAMPVSNAVHRYDPRSDQWMEVMGMLESRAQFSCCAVENSIVAVGGRADAKSFHSSVEIYDLSRNRWAKTRDLPHKMHGHASAVHNNIIYITGGKYMDQVNTSKDVYSFNMLKGDWKKQAPMSIARFGHQMATVKETIFTFLGIYEPFCDIEKFDPLLNQWTRLRPLIFDRFCYGLVVVEETVLLLGGRKWQDAQEVATPNVVGYDTENDYWEDICKLPCPLYGLKSAVLQLSDRATEDEKNLKRV</sequence>
<dbReference type="PANTHER" id="PTHR45632">
    <property type="entry name" value="LD33804P"/>
    <property type="match status" value="1"/>
</dbReference>
<dbReference type="SMART" id="SM00612">
    <property type="entry name" value="Kelch"/>
    <property type="match status" value="5"/>
</dbReference>
<evidence type="ECO:0000313" key="4">
    <source>
        <dbReference type="Proteomes" id="UP000515159"/>
    </source>
</evidence>
<keyword evidence="2" id="KW-0677">Repeat</keyword>
<feature type="domain" description="BTB" evidence="3">
    <location>
        <begin position="30"/>
        <end position="97"/>
    </location>
</feature>
<accession>A0A6P8R093</accession>
<organism evidence="4 5">
    <name type="scientific">Geotrypetes seraphini</name>
    <name type="common">Gaboon caecilian</name>
    <name type="synonym">Caecilia seraphini</name>
    <dbReference type="NCBI Taxonomy" id="260995"/>
    <lineage>
        <taxon>Eukaryota</taxon>
        <taxon>Metazoa</taxon>
        <taxon>Chordata</taxon>
        <taxon>Craniata</taxon>
        <taxon>Vertebrata</taxon>
        <taxon>Euteleostomi</taxon>
        <taxon>Amphibia</taxon>
        <taxon>Gymnophiona</taxon>
        <taxon>Geotrypetes</taxon>
    </lineage>
</organism>
<evidence type="ECO:0000256" key="2">
    <source>
        <dbReference type="ARBA" id="ARBA00022737"/>
    </source>
</evidence>
<reference evidence="5" key="1">
    <citation type="submission" date="2025-08" db="UniProtKB">
        <authorList>
            <consortium name="RefSeq"/>
        </authorList>
    </citation>
    <scope>IDENTIFICATION</scope>
</reference>
<dbReference type="SUPFAM" id="SSF117281">
    <property type="entry name" value="Kelch motif"/>
    <property type="match status" value="1"/>
</dbReference>
<dbReference type="CDD" id="cd18473">
    <property type="entry name" value="BACK_KLHL34"/>
    <property type="match status" value="1"/>
</dbReference>
<dbReference type="SMART" id="SM00875">
    <property type="entry name" value="BACK"/>
    <property type="match status" value="1"/>
</dbReference>
<dbReference type="InterPro" id="IPR006652">
    <property type="entry name" value="Kelch_1"/>
</dbReference>
<dbReference type="InterPro" id="IPR015915">
    <property type="entry name" value="Kelch-typ_b-propeller"/>
</dbReference>
<dbReference type="InParanoid" id="A0A6P8R093"/>
<dbReference type="InterPro" id="IPR017096">
    <property type="entry name" value="BTB-kelch_protein"/>
</dbReference>
<dbReference type="Gene3D" id="1.25.40.420">
    <property type="match status" value="1"/>
</dbReference>
<dbReference type="KEGG" id="gsh:117362062"/>
<keyword evidence="1" id="KW-0880">Kelch repeat</keyword>
<gene>
    <name evidence="5" type="primary">KLHL34</name>
</gene>
<dbReference type="PROSITE" id="PS50097">
    <property type="entry name" value="BTB"/>
    <property type="match status" value="1"/>
</dbReference>
<proteinExistence type="predicted"/>
<dbReference type="GeneID" id="117362062"/>
<dbReference type="PIRSF" id="PIRSF037037">
    <property type="entry name" value="Kelch-like_protein_gigaxonin"/>
    <property type="match status" value="1"/>
</dbReference>
<evidence type="ECO:0000313" key="5">
    <source>
        <dbReference type="RefSeq" id="XP_033803692.1"/>
    </source>
</evidence>
<dbReference type="InterPro" id="IPR011705">
    <property type="entry name" value="BACK"/>
</dbReference>
<dbReference type="Pfam" id="PF00651">
    <property type="entry name" value="BTB"/>
    <property type="match status" value="1"/>
</dbReference>
<evidence type="ECO:0000259" key="3">
    <source>
        <dbReference type="PROSITE" id="PS50097"/>
    </source>
</evidence>
<dbReference type="InterPro" id="IPR011333">
    <property type="entry name" value="SKP1/BTB/POZ_sf"/>
</dbReference>
<name>A0A6P8R093_GEOSA</name>
<dbReference type="Pfam" id="PF24681">
    <property type="entry name" value="Kelch_KLHDC2_KLHL20_DRC7"/>
    <property type="match status" value="1"/>
</dbReference>
<dbReference type="Gene3D" id="2.120.10.80">
    <property type="entry name" value="Kelch-type beta propeller"/>
    <property type="match status" value="1"/>
</dbReference>
<dbReference type="SMART" id="SM00225">
    <property type="entry name" value="BTB"/>
    <property type="match status" value="1"/>
</dbReference>
<keyword evidence="4" id="KW-1185">Reference proteome</keyword>
<dbReference type="SUPFAM" id="SSF54695">
    <property type="entry name" value="POZ domain"/>
    <property type="match status" value="1"/>
</dbReference>
<dbReference type="OrthoDB" id="10027872at2759"/>
<dbReference type="PANTHER" id="PTHR45632:SF8">
    <property type="entry name" value="KELCH-LIKE PROTEIN 34"/>
    <property type="match status" value="1"/>
</dbReference>
<dbReference type="Gene3D" id="3.30.710.10">
    <property type="entry name" value="Potassium Channel Kv1.1, Chain A"/>
    <property type="match status" value="1"/>
</dbReference>